<feature type="region of interest" description="Disordered" evidence="13">
    <location>
        <begin position="689"/>
        <end position="733"/>
    </location>
</feature>
<accession>A0A9P6N4T2</accession>
<evidence type="ECO:0000313" key="15">
    <source>
        <dbReference type="EMBL" id="KAG0024679.1"/>
    </source>
</evidence>
<dbReference type="Gene3D" id="1.20.5.1700">
    <property type="match status" value="1"/>
</dbReference>
<feature type="region of interest" description="Disordered" evidence="13">
    <location>
        <begin position="489"/>
        <end position="584"/>
    </location>
</feature>
<keyword evidence="8 12" id="KW-0175">Coiled coil</keyword>
<keyword evidence="4" id="KW-0493">Microtubule</keyword>
<dbReference type="PRINTS" id="PR00380">
    <property type="entry name" value="KINESINHEAVY"/>
</dbReference>
<feature type="region of interest" description="Disordered" evidence="13">
    <location>
        <begin position="858"/>
        <end position="919"/>
    </location>
</feature>
<feature type="compositionally biased region" description="Basic residues" evidence="13">
    <location>
        <begin position="877"/>
        <end position="886"/>
    </location>
</feature>
<reference evidence="15" key="1">
    <citation type="journal article" date="2020" name="Fungal Divers.">
        <title>Resolving the Mortierellaceae phylogeny through synthesis of multi-gene phylogenetics and phylogenomics.</title>
        <authorList>
            <person name="Vandepol N."/>
            <person name="Liber J."/>
            <person name="Desiro A."/>
            <person name="Na H."/>
            <person name="Kennedy M."/>
            <person name="Barry K."/>
            <person name="Grigoriev I.V."/>
            <person name="Miller A.N."/>
            <person name="O'Donnell K."/>
            <person name="Stajich J.E."/>
            <person name="Bonito G."/>
        </authorList>
    </citation>
    <scope>NUCLEOTIDE SEQUENCE</scope>
    <source>
        <strain evidence="15">NRRL 2769</strain>
    </source>
</reference>
<keyword evidence="10" id="KW-0206">Cytoskeleton</keyword>
<proteinExistence type="inferred from homology"/>
<keyword evidence="16" id="KW-1185">Reference proteome</keyword>
<feature type="region of interest" description="Disordered" evidence="13">
    <location>
        <begin position="1377"/>
        <end position="1449"/>
    </location>
</feature>
<feature type="coiled-coil region" evidence="12">
    <location>
        <begin position="1326"/>
        <end position="1353"/>
    </location>
</feature>
<dbReference type="GO" id="GO:0007052">
    <property type="term" value="P:mitotic spindle organization"/>
    <property type="evidence" value="ECO:0007669"/>
    <property type="project" value="TreeGrafter"/>
</dbReference>
<dbReference type="EMBL" id="JAAAID010000008">
    <property type="protein sequence ID" value="KAG0024679.1"/>
    <property type="molecule type" value="Genomic_DNA"/>
</dbReference>
<evidence type="ECO:0000256" key="2">
    <source>
        <dbReference type="ARBA" id="ARBA00022490"/>
    </source>
</evidence>
<dbReference type="GO" id="GO:0005875">
    <property type="term" value="C:microtubule associated complex"/>
    <property type="evidence" value="ECO:0007669"/>
    <property type="project" value="TreeGrafter"/>
</dbReference>
<evidence type="ECO:0000256" key="11">
    <source>
        <dbReference type="PROSITE-ProRule" id="PRU00283"/>
    </source>
</evidence>
<dbReference type="Proteomes" id="UP000703661">
    <property type="component" value="Unassembled WGS sequence"/>
</dbReference>
<keyword evidence="2" id="KW-0963">Cytoplasm</keyword>
<evidence type="ECO:0000256" key="13">
    <source>
        <dbReference type="SAM" id="MobiDB-lite"/>
    </source>
</evidence>
<organism evidence="15 16">
    <name type="scientific">Entomortierella chlamydospora</name>
    <dbReference type="NCBI Taxonomy" id="101097"/>
    <lineage>
        <taxon>Eukaryota</taxon>
        <taxon>Fungi</taxon>
        <taxon>Fungi incertae sedis</taxon>
        <taxon>Mucoromycota</taxon>
        <taxon>Mortierellomycotina</taxon>
        <taxon>Mortierellomycetes</taxon>
        <taxon>Mortierellales</taxon>
        <taxon>Mortierellaceae</taxon>
        <taxon>Entomortierella</taxon>
    </lineage>
</organism>
<feature type="coiled-coil region" evidence="12">
    <location>
        <begin position="1166"/>
        <end position="1196"/>
    </location>
</feature>
<dbReference type="PROSITE" id="PS50067">
    <property type="entry name" value="KINESIN_MOTOR_2"/>
    <property type="match status" value="1"/>
</dbReference>
<feature type="region of interest" description="Disordered" evidence="13">
    <location>
        <begin position="1683"/>
        <end position="1792"/>
    </location>
</feature>
<dbReference type="PANTHER" id="PTHR47969">
    <property type="entry name" value="CHROMOSOME-ASSOCIATED KINESIN KIF4A-RELATED"/>
    <property type="match status" value="1"/>
</dbReference>
<dbReference type="Pfam" id="PF25764">
    <property type="entry name" value="KIF21A_4th"/>
    <property type="match status" value="1"/>
</dbReference>
<feature type="compositionally biased region" description="Polar residues" evidence="13">
    <location>
        <begin position="1526"/>
        <end position="1535"/>
    </location>
</feature>
<keyword evidence="9 11" id="KW-0505">Motor protein</keyword>
<dbReference type="GO" id="GO:0008017">
    <property type="term" value="F:microtubule binding"/>
    <property type="evidence" value="ECO:0007669"/>
    <property type="project" value="InterPro"/>
</dbReference>
<dbReference type="GO" id="GO:0005874">
    <property type="term" value="C:microtubule"/>
    <property type="evidence" value="ECO:0007669"/>
    <property type="project" value="UniProtKB-KW"/>
</dbReference>
<protein>
    <submittedName>
        <fullName evidence="15">Kinesin-like protein kif21b</fullName>
    </submittedName>
</protein>
<evidence type="ECO:0000256" key="7">
    <source>
        <dbReference type="ARBA" id="ARBA00022840"/>
    </source>
</evidence>
<evidence type="ECO:0000256" key="5">
    <source>
        <dbReference type="ARBA" id="ARBA00022737"/>
    </source>
</evidence>
<feature type="domain" description="Kinesin motor" evidence="14">
    <location>
        <begin position="4"/>
        <end position="359"/>
    </location>
</feature>
<feature type="compositionally biased region" description="Gly residues" evidence="13">
    <location>
        <begin position="1558"/>
        <end position="1567"/>
    </location>
</feature>
<evidence type="ECO:0000256" key="4">
    <source>
        <dbReference type="ARBA" id="ARBA00022701"/>
    </source>
</evidence>
<dbReference type="FunFam" id="3.40.850.10:FF:000011">
    <property type="entry name" value="Kinesin family member 21A"/>
    <property type="match status" value="1"/>
</dbReference>
<feature type="compositionally biased region" description="Basic and acidic residues" evidence="13">
    <location>
        <begin position="1402"/>
        <end position="1415"/>
    </location>
</feature>
<evidence type="ECO:0000259" key="14">
    <source>
        <dbReference type="PROSITE" id="PS50067"/>
    </source>
</evidence>
<evidence type="ECO:0000256" key="3">
    <source>
        <dbReference type="ARBA" id="ARBA00022574"/>
    </source>
</evidence>
<feature type="coiled-coil region" evidence="12">
    <location>
        <begin position="462"/>
        <end position="489"/>
    </location>
</feature>
<dbReference type="SMART" id="SM00129">
    <property type="entry name" value="KISc"/>
    <property type="match status" value="1"/>
</dbReference>
<feature type="region of interest" description="Disordered" evidence="13">
    <location>
        <begin position="226"/>
        <end position="248"/>
    </location>
</feature>
<keyword evidence="6 11" id="KW-0547">Nucleotide-binding</keyword>
<keyword evidence="7 11" id="KW-0067">ATP-binding</keyword>
<feature type="compositionally biased region" description="Acidic residues" evidence="13">
    <location>
        <begin position="226"/>
        <end position="235"/>
    </location>
</feature>
<feature type="region of interest" description="Disordered" evidence="13">
    <location>
        <begin position="1091"/>
        <end position="1137"/>
    </location>
</feature>
<dbReference type="GO" id="GO:0003777">
    <property type="term" value="F:microtubule motor activity"/>
    <property type="evidence" value="ECO:0007669"/>
    <property type="project" value="InterPro"/>
</dbReference>
<dbReference type="GO" id="GO:0007018">
    <property type="term" value="P:microtubule-based movement"/>
    <property type="evidence" value="ECO:0007669"/>
    <property type="project" value="InterPro"/>
</dbReference>
<comment type="subcellular location">
    <subcellularLocation>
        <location evidence="1">Cytoplasm</location>
        <location evidence="1">Cytoskeleton</location>
    </subcellularLocation>
</comment>
<keyword evidence="3" id="KW-0853">WD repeat</keyword>
<dbReference type="SUPFAM" id="SSF52540">
    <property type="entry name" value="P-loop containing nucleoside triphosphate hydrolases"/>
    <property type="match status" value="1"/>
</dbReference>
<feature type="compositionally biased region" description="Basic and acidic residues" evidence="13">
    <location>
        <begin position="2024"/>
        <end position="2035"/>
    </location>
</feature>
<comment type="caution">
    <text evidence="15">The sequence shown here is derived from an EMBL/GenBank/DDBJ whole genome shotgun (WGS) entry which is preliminary data.</text>
</comment>
<sequence>MNTAVKVALRVRPLTLQEQINNCSECISYVPNEPQIGIVGSDKSFTFDYVFDEETAQRDVYERCAKELVDRFVEGFNVTILAYGQTGSGKTYSMGTGIQYQNADQAIVPRAAHAIFSQLNAQMEKDPAMEYQVYVSFLELYNEELIDLLQTQPRTRKDTIQVREDGFGGISWQGVKEQQVNSAQELLDWLQKGTLCRTTAATDMNQTSSRSHAIFSVVLKQQRSEEIEEINENEEQASPSAAPAKTNDKSIKKFASKFHFVDLAGSERLKRTRAVGDRAKEGISINAGLLALGNVISALGDESRKSSHIPYRDSKLTRLLQDSLGGNSATLMLACVSGADADINETISTLVYANRARNIRNRVVINQDFRDSNNAEIAHLRAEINRLRMENSAFKAMGSGPAAELDQRRAAEEMRSLRGEVARLRERLKESSSELCDVLAERDTLLVERECQGDNIEAHPIMQTYHRTVMQLKDRLIAAEDQALELQTLLSQKPNAPDSRRKAPSPYKKRAEPLSDDDHDADGEHDEDTQRRKDSSPPRGRQSKRRSRQSSRAASRFDFGLTSAGLSMEPAKLPDSPPVPEVEQILSSGGASSWFQNLKTEENQPMSATLDYSSTSSSSMLQRFTVDSDSSHDFSRRRRAARNGSGGVVENLDKGKEDIRKGLLLLNAEKNGMGMDMELLNLLTDPNALAKSGSASSRRRSSMTSSMSSGSSNRSRFQTHQPLPTLEDVINNGSPISPLRASFPFPPPPGVSSWRDAPSVPSWKDSAPSVASWRESAPSVSSGREAPSVVSWKETTASPQDQKVFFEAEQKAAETLANAMKAMHRFSFPLSMTDTQQISQQQQQTRLAMAIQQQKASGIALPDSDTGSIHAASVHSGSHRSHHSHHSFRESHSARGSFRAPSHSVFDSNATHKSSEKPNYGEEMLNEVQSGLAIKEELVSQLERAEHDYNNMRSQYEEEIRIPGSVKVKYETKIKQLMSELSDLQHKYADVSKIANEKRTLAENQLRTLRVAVETLKAEKARMIKRMKEDAERIKEINAANDREIQALRRAEKAAVDGRKKAEREAEQQRATALLHRNNASGQNNQQAKVNFLKKPQSPKGITKAPKRVPRLGGPSERADSKGSSVPAPKSKAQASSIRLKVAQKKQVIDRAIYGYISGQHAINVMEDLLKKRQRLRSEKQELEQERERVVRSQEENAIANGTVLLDFNSEPQYMDDRLAMIDAEVAYINARIRALQAEAAALGFVTAIEKTSDSKDGSTTSDEEEMVTKLIRQGMADDAMGLPPGSGAAVAFESSISILRSLDVYEAREFLEMLFEDMVSVRSNENTLLVQVKNQEKVIEELKRALLAMRQAAVGATLGYEKRCGGLEQKVRQLGGSSEDIASISRPNLDNSSEEDENDAEVARLSRSVFRDGETTSPILSRESKDTPWTPLPDNALPRSGSAAEAVLDDKSKRASTIFDQMYEEAIKTSDETSPKVGGTGGEFSRMLMANHNRRVSWAGVPASENEDASSAPPPQQSEQRQRLARSQSTSAINQRAAADRTEVKGRAIAHRRGGSTSSGGSGGAHGLPPVPPNRNSNRLSIGGEAQLRGPFASTASSRQHAESVASRRSSTPVSSPAIGKRLTRSDSDGAGFASPTAASMARMQNGNSRPLSRIGAASMMTTTPTATNIVNGLASPALHGFNTADGQSEQFHTHHYNGSSRRVSGSWDDNQNNQSVYDRLASSHTQASQARIAAQRHSGHFAQPSTPAGGKMMRRPSVDLTAQSESVDVHGEQNWPSNSSSSSAEDAAYPESIPGFPKSEVTPAKLDNMNEKSDTSIPMRTEEDLLLGGRQAPQGCTRRIFCKRCVAGAHKNSKKRVFLRRTFAAMFLVWFCYSIYGYRRLHGINSGVGHEGGRHGGHDGYQCHRDNLIAWDGPSEIETNARNIDFKFGKGNMATNIAVLTNDEIDEPVITITANVTKTHPLYDGDDDDEFQNEGVTILDANTKEFHRHGLHVQVIEIDGDLAITIWADEYADHGHHHHHHDHDDEHHNDDHPHHHHRKFCANIEAAVILPQAFAKFGRLSIVGTIMDVDVRDVSGITFERFHISTAIGRVTVHRSEGDYIGTGGVLAKDLSVHGITGPITVPTISAPEGSPTKVNVTTSVGSIDLNVVLPQIAANAEDQKHEISITSITGDIQVGVRPTAGGDDGKAHSKSASVVPGEAHLKLNSEVGQIHTSVDLADHQVLFLSSGSTTGLVSTKVSDKFLGSIKLQTEIGSTKVIEAEDSASEIDFEKNTNHVKSGRKQLKGKPDGNDEGEIDLRSRFGRSELIFE</sequence>
<dbReference type="InterPro" id="IPR019821">
    <property type="entry name" value="Kinesin_motor_CS"/>
</dbReference>
<evidence type="ECO:0000256" key="9">
    <source>
        <dbReference type="ARBA" id="ARBA00023175"/>
    </source>
</evidence>
<evidence type="ECO:0000256" key="8">
    <source>
        <dbReference type="ARBA" id="ARBA00023054"/>
    </source>
</evidence>
<feature type="region of interest" description="Disordered" evidence="13">
    <location>
        <begin position="628"/>
        <end position="653"/>
    </location>
</feature>
<dbReference type="PROSITE" id="PS00411">
    <property type="entry name" value="KINESIN_MOTOR_1"/>
    <property type="match status" value="1"/>
</dbReference>
<feature type="compositionally biased region" description="Polar residues" evidence="13">
    <location>
        <begin position="1686"/>
        <end position="1731"/>
    </location>
</feature>
<dbReference type="Gene3D" id="3.40.850.10">
    <property type="entry name" value="Kinesin motor domain"/>
    <property type="match status" value="1"/>
</dbReference>
<keyword evidence="5" id="KW-0677">Repeat</keyword>
<feature type="coiled-coil region" evidence="12">
    <location>
        <begin position="370"/>
        <end position="434"/>
    </location>
</feature>
<feature type="coiled-coil region" evidence="12">
    <location>
        <begin position="935"/>
        <end position="1079"/>
    </location>
</feature>
<feature type="region of interest" description="Disordered" evidence="13">
    <location>
        <begin position="750"/>
        <end position="795"/>
    </location>
</feature>
<evidence type="ECO:0000256" key="10">
    <source>
        <dbReference type="ARBA" id="ARBA00023212"/>
    </source>
</evidence>
<gene>
    <name evidence="15" type="primary">KIF21B</name>
    <name evidence="15" type="ORF">BGZ80_010836</name>
</gene>
<dbReference type="InterPro" id="IPR036961">
    <property type="entry name" value="Kinesin_motor_dom_sf"/>
</dbReference>
<feature type="compositionally biased region" description="Basic and acidic residues" evidence="13">
    <location>
        <begin position="2287"/>
        <end position="2298"/>
    </location>
</feature>
<feature type="region of interest" description="Disordered" evidence="13">
    <location>
        <begin position="2017"/>
        <end position="2038"/>
    </location>
</feature>
<dbReference type="Pfam" id="PF00225">
    <property type="entry name" value="Kinesin"/>
    <property type="match status" value="1"/>
</dbReference>
<feature type="binding site" evidence="11">
    <location>
        <begin position="84"/>
        <end position="91"/>
    </location>
    <ligand>
        <name>ATP</name>
        <dbReference type="ChEBI" id="CHEBI:30616"/>
    </ligand>
</feature>
<feature type="region of interest" description="Disordered" evidence="13">
    <location>
        <begin position="2271"/>
        <end position="2298"/>
    </location>
</feature>
<evidence type="ECO:0000256" key="1">
    <source>
        <dbReference type="ARBA" id="ARBA00004245"/>
    </source>
</evidence>
<dbReference type="InterPro" id="IPR027640">
    <property type="entry name" value="Kinesin-like_fam"/>
</dbReference>
<dbReference type="CDD" id="cd01372">
    <property type="entry name" value="KISc_KIF4"/>
    <property type="match status" value="1"/>
</dbReference>
<dbReference type="InterPro" id="IPR001752">
    <property type="entry name" value="Kinesin_motor_dom"/>
</dbReference>
<dbReference type="InterPro" id="IPR027417">
    <property type="entry name" value="P-loop_NTPase"/>
</dbReference>
<comment type="similarity">
    <text evidence="11">Belongs to the TRAFAC class myosin-kinesin ATPase superfamily. Kinesin family.</text>
</comment>
<evidence type="ECO:0000256" key="6">
    <source>
        <dbReference type="ARBA" id="ARBA00022741"/>
    </source>
</evidence>
<feature type="compositionally biased region" description="Low complexity" evidence="13">
    <location>
        <begin position="692"/>
        <end position="716"/>
    </location>
</feature>
<dbReference type="PANTHER" id="PTHR47969:SF15">
    <property type="entry name" value="CHROMOSOME-ASSOCIATED KINESIN KIF4A-RELATED"/>
    <property type="match status" value="1"/>
</dbReference>
<name>A0A9P6N4T2_9FUNG</name>
<dbReference type="GO" id="GO:0051231">
    <property type="term" value="P:spindle elongation"/>
    <property type="evidence" value="ECO:0007669"/>
    <property type="project" value="TreeGrafter"/>
</dbReference>
<evidence type="ECO:0000256" key="12">
    <source>
        <dbReference type="SAM" id="Coils"/>
    </source>
</evidence>
<dbReference type="GO" id="GO:0005524">
    <property type="term" value="F:ATP binding"/>
    <property type="evidence" value="ECO:0007669"/>
    <property type="project" value="UniProtKB-UniRule"/>
</dbReference>
<feature type="compositionally biased region" description="Acidic residues" evidence="13">
    <location>
        <begin position="514"/>
        <end position="527"/>
    </location>
</feature>
<evidence type="ECO:0000313" key="16">
    <source>
        <dbReference type="Proteomes" id="UP000703661"/>
    </source>
</evidence>
<feature type="region of interest" description="Disordered" evidence="13">
    <location>
        <begin position="1503"/>
        <end position="1653"/>
    </location>
</feature>